<evidence type="ECO:0000313" key="3">
    <source>
        <dbReference type="EMBL" id="VFK07580.1"/>
    </source>
</evidence>
<dbReference type="SUPFAM" id="SSF53335">
    <property type="entry name" value="S-adenosyl-L-methionine-dependent methyltransferases"/>
    <property type="match status" value="1"/>
</dbReference>
<gene>
    <name evidence="2" type="ORF">BECKH772A_GA0070896_104271</name>
    <name evidence="1" type="ORF">BECKH772B_GA0070898_104161</name>
    <name evidence="3" type="ORF">BECKH772C_GA0070978_104351</name>
</gene>
<dbReference type="EMBL" id="CAADFG010000427">
    <property type="protein sequence ID" value="VFK04535.1"/>
    <property type="molecule type" value="Genomic_DNA"/>
</dbReference>
<dbReference type="InterPro" id="IPR029063">
    <property type="entry name" value="SAM-dependent_MTases_sf"/>
</dbReference>
<reference evidence="2" key="1">
    <citation type="submission" date="2019-02" db="EMBL/GenBank/DDBJ databases">
        <authorList>
            <person name="Gruber-Vodicka R. H."/>
            <person name="Seah K. B. B."/>
        </authorList>
    </citation>
    <scope>NUCLEOTIDE SEQUENCE</scope>
    <source>
        <strain evidence="3">BECK_SA2B12</strain>
        <strain evidence="2">BECK_SA2B15</strain>
        <strain evidence="1">BECK_SA2B20</strain>
    </source>
</reference>
<dbReference type="EMBL" id="CAADFI010000416">
    <property type="protein sequence ID" value="VFK04193.1"/>
    <property type="molecule type" value="Genomic_DNA"/>
</dbReference>
<dbReference type="NCBIfam" id="TIGR02081">
    <property type="entry name" value="metW"/>
    <property type="match status" value="1"/>
</dbReference>
<dbReference type="Gene3D" id="3.40.50.150">
    <property type="entry name" value="Vaccinia Virus protein VP39"/>
    <property type="match status" value="1"/>
</dbReference>
<accession>A0A450VIF1</accession>
<proteinExistence type="predicted"/>
<organism evidence="2">
    <name type="scientific">Candidatus Kentrum eta</name>
    <dbReference type="NCBI Taxonomy" id="2126337"/>
    <lineage>
        <taxon>Bacteria</taxon>
        <taxon>Pseudomonadati</taxon>
        <taxon>Pseudomonadota</taxon>
        <taxon>Gammaproteobacteria</taxon>
        <taxon>Candidatus Kentrum</taxon>
    </lineage>
</organism>
<dbReference type="AlphaFoldDB" id="A0A450VIF1"/>
<dbReference type="InterPro" id="IPR010743">
    <property type="entry name" value="Methionine_synth_MetW"/>
</dbReference>
<dbReference type="EMBL" id="CAADFJ010000435">
    <property type="protein sequence ID" value="VFK07580.1"/>
    <property type="molecule type" value="Genomic_DNA"/>
</dbReference>
<evidence type="ECO:0000313" key="2">
    <source>
        <dbReference type="EMBL" id="VFK04535.1"/>
    </source>
</evidence>
<evidence type="ECO:0000313" key="1">
    <source>
        <dbReference type="EMBL" id="VFK04193.1"/>
    </source>
</evidence>
<dbReference type="CDD" id="cd02440">
    <property type="entry name" value="AdoMet_MTases"/>
    <property type="match status" value="1"/>
</dbReference>
<protein>
    <submittedName>
        <fullName evidence="2">Methionine biosynthesis protein MetW</fullName>
    </submittedName>
</protein>
<dbReference type="Pfam" id="PF07021">
    <property type="entry name" value="MetW"/>
    <property type="match status" value="1"/>
</dbReference>
<sequence>MNNEVSARNIRWDMYRPWALKMFGKSAYKVLRRDLAIISQWIAPDSRILDLGCGDGTLLIHLRDQSSVKGYGLEIDNRHITQCVAAGLNVIQGNLDEGLSNFDANSFDYVIMTQTLQAVRSPERLLLEMLRVGREGIVTFPNLGHWSARIQIALQGKMPVSKALSCQWYDTQNIHLCTVKDFEQLCSKNTICILQRVVVDVAHNENLLTRLFPNLFGEIAIYRLCKS</sequence>
<name>A0A450VIF1_9GAMM</name>